<dbReference type="AlphaFoldDB" id="A0A830BF29"/>
<evidence type="ECO:0000313" key="1">
    <source>
        <dbReference type="EMBL" id="GFP80651.1"/>
    </source>
</evidence>
<sequence>MVMDRQLEAALEDGDRHGVLLSMVAARMAWTPARTEASIGNQIILSDDDKQGSDGEGQQRSAAKWQWWCGLA</sequence>
<evidence type="ECO:0000313" key="2">
    <source>
        <dbReference type="Proteomes" id="UP000653305"/>
    </source>
</evidence>
<accession>A0A830BF29</accession>
<name>A0A830BF29_9LAMI</name>
<dbReference type="Proteomes" id="UP000653305">
    <property type="component" value="Unassembled WGS sequence"/>
</dbReference>
<keyword evidence="2" id="KW-1185">Reference proteome</keyword>
<proteinExistence type="predicted"/>
<dbReference type="EMBL" id="BMAC01000021">
    <property type="protein sequence ID" value="GFP80651.1"/>
    <property type="molecule type" value="Genomic_DNA"/>
</dbReference>
<gene>
    <name evidence="1" type="ORF">PHJA_000208400</name>
</gene>
<comment type="caution">
    <text evidence="1">The sequence shown here is derived from an EMBL/GenBank/DDBJ whole genome shotgun (WGS) entry which is preliminary data.</text>
</comment>
<protein>
    <submittedName>
        <fullName evidence="1">Uncharacterized protein</fullName>
    </submittedName>
</protein>
<organism evidence="1 2">
    <name type="scientific">Phtheirospermum japonicum</name>
    <dbReference type="NCBI Taxonomy" id="374723"/>
    <lineage>
        <taxon>Eukaryota</taxon>
        <taxon>Viridiplantae</taxon>
        <taxon>Streptophyta</taxon>
        <taxon>Embryophyta</taxon>
        <taxon>Tracheophyta</taxon>
        <taxon>Spermatophyta</taxon>
        <taxon>Magnoliopsida</taxon>
        <taxon>eudicotyledons</taxon>
        <taxon>Gunneridae</taxon>
        <taxon>Pentapetalae</taxon>
        <taxon>asterids</taxon>
        <taxon>lamiids</taxon>
        <taxon>Lamiales</taxon>
        <taxon>Orobanchaceae</taxon>
        <taxon>Orobanchaceae incertae sedis</taxon>
        <taxon>Phtheirospermum</taxon>
    </lineage>
</organism>
<reference evidence="1" key="1">
    <citation type="submission" date="2020-07" db="EMBL/GenBank/DDBJ databases">
        <title>Ethylene signaling mediates host invasion by parasitic plants.</title>
        <authorList>
            <person name="Yoshida S."/>
        </authorList>
    </citation>
    <scope>NUCLEOTIDE SEQUENCE</scope>
    <source>
        <strain evidence="1">Okayama</strain>
    </source>
</reference>